<feature type="region of interest" description="Disordered" evidence="1">
    <location>
        <begin position="98"/>
        <end position="127"/>
    </location>
</feature>
<accession>A0ABQ0AAS0</accession>
<feature type="transmembrane region" description="Helical" evidence="2">
    <location>
        <begin position="355"/>
        <end position="378"/>
    </location>
</feature>
<feature type="compositionally biased region" description="Basic and acidic residues" evidence="1">
    <location>
        <begin position="45"/>
        <end position="56"/>
    </location>
</feature>
<proteinExistence type="predicted"/>
<evidence type="ECO:0000313" key="5">
    <source>
        <dbReference type="Proteomes" id="UP001465153"/>
    </source>
</evidence>
<evidence type="ECO:0000313" key="4">
    <source>
        <dbReference type="EMBL" id="GAA6168748.1"/>
    </source>
</evidence>
<reference evidence="4 5" key="1">
    <citation type="submission" date="2024-04" db="EMBL/GenBank/DDBJ databases">
        <title>Draft genome sequence of Sessilibacter corallicola NBRC 116591.</title>
        <authorList>
            <person name="Miyakawa T."/>
            <person name="Kusuya Y."/>
            <person name="Miura T."/>
        </authorList>
    </citation>
    <scope>NUCLEOTIDE SEQUENCE [LARGE SCALE GENOMIC DNA]</scope>
    <source>
        <strain evidence="4 5">KU-00831-HH</strain>
    </source>
</reference>
<feature type="region of interest" description="Disordered" evidence="1">
    <location>
        <begin position="182"/>
        <end position="288"/>
    </location>
</feature>
<keyword evidence="5" id="KW-1185">Reference proteome</keyword>
<dbReference type="Proteomes" id="UP001465153">
    <property type="component" value="Unassembled WGS sequence"/>
</dbReference>
<gene>
    <name evidence="4" type="ORF">NBRC116591_25590</name>
</gene>
<organism evidence="4 5">
    <name type="scientific">Sessilibacter corallicola</name>
    <dbReference type="NCBI Taxonomy" id="2904075"/>
    <lineage>
        <taxon>Bacteria</taxon>
        <taxon>Pseudomonadati</taxon>
        <taxon>Pseudomonadota</taxon>
        <taxon>Gammaproteobacteria</taxon>
        <taxon>Cellvibrionales</taxon>
        <taxon>Cellvibrionaceae</taxon>
        <taxon>Sessilibacter</taxon>
    </lineage>
</organism>
<feature type="compositionally biased region" description="Low complexity" evidence="1">
    <location>
        <begin position="64"/>
        <end position="86"/>
    </location>
</feature>
<evidence type="ECO:0000256" key="2">
    <source>
        <dbReference type="SAM" id="Phobius"/>
    </source>
</evidence>
<dbReference type="NCBIfam" id="TIGR02098">
    <property type="entry name" value="MJ0042_CXXC"/>
    <property type="match status" value="1"/>
</dbReference>
<evidence type="ECO:0000259" key="3">
    <source>
        <dbReference type="Pfam" id="PF13719"/>
    </source>
</evidence>
<dbReference type="Pfam" id="PF13719">
    <property type="entry name" value="Zn_ribbon_5"/>
    <property type="match status" value="1"/>
</dbReference>
<evidence type="ECO:0000256" key="1">
    <source>
        <dbReference type="SAM" id="MobiDB-lite"/>
    </source>
</evidence>
<feature type="domain" description="Zinc finger/thioredoxin putative" evidence="3">
    <location>
        <begin position="5"/>
        <end position="40"/>
    </location>
</feature>
<feature type="compositionally biased region" description="Basic and acidic residues" evidence="1">
    <location>
        <begin position="182"/>
        <end position="192"/>
    </location>
</feature>
<feature type="region of interest" description="Disordered" evidence="1">
    <location>
        <begin position="45"/>
        <end position="86"/>
    </location>
</feature>
<dbReference type="Pfam" id="PF11906">
    <property type="entry name" value="DUF3426"/>
    <property type="match status" value="1"/>
</dbReference>
<dbReference type="RefSeq" id="WP_434556235.1">
    <property type="nucleotide sequence ID" value="NZ_BAABWN010000008.1"/>
</dbReference>
<keyword evidence="2" id="KW-0472">Membrane</keyword>
<dbReference type="EMBL" id="BAABWN010000008">
    <property type="protein sequence ID" value="GAA6168748.1"/>
    <property type="molecule type" value="Genomic_DNA"/>
</dbReference>
<comment type="caution">
    <text evidence="4">The sequence shown here is derived from an EMBL/GenBank/DDBJ whole genome shotgun (WGS) entry which is preliminary data.</text>
</comment>
<feature type="compositionally biased region" description="Acidic residues" evidence="1">
    <location>
        <begin position="229"/>
        <end position="244"/>
    </location>
</feature>
<feature type="compositionally biased region" description="Acidic residues" evidence="1">
    <location>
        <begin position="103"/>
        <end position="122"/>
    </location>
</feature>
<keyword evidence="2" id="KW-0812">Transmembrane</keyword>
<name>A0ABQ0AAS0_9GAMM</name>
<keyword evidence="2" id="KW-1133">Transmembrane helix</keyword>
<dbReference type="InterPro" id="IPR021834">
    <property type="entry name" value="DUF3426"/>
</dbReference>
<protein>
    <submittedName>
        <fullName evidence="4">DUF3426 domain-containing protein</fullName>
    </submittedName>
</protein>
<sequence length="511" mass="57948">MTSSITRCPKCKTTFRVTQKQLQSAKGAVRCGSCLHIFDARENFLKRTPEKPKPETEPEPVAPVPETTVAQPAAAPKAPAKATPEAAAMPVNQLAFDQNAIDTEAEDDSEDFLISDDMEPEEPSVNRYDEGLDDLVEFKLDSGQNNWLDDNQSLFDATRKSKPAEEDEAIEDTDESWALKMLEDEHNLEETIAKPQDPYEQATQSPQDKSFEEQFSEEPPLEEPSFGEQDFEERSFDEEFDQSLDDSSSDRFDGSRTGSFDSLSDFNEDDFDNFGESNNAQDSQQSDFERDLEDIFREDEDITQVDYSLNELNDGDESHLEDSYVPDSNDRQDLLNALEPAPLEMTFEQKNERRWLIKTAFITGNVVLLLALIVQIGYLKFDTWSRVEPYRHWYSLACPIFNCTLPTRHDYEKIRITLVVRSHPEVEDALVADAILLNTAEFQQPFPSLAIRFSDINDNPLAERIFSPGEYLHGELAGAQQMPKGQPVHISLQVADPGSEAVNYRAFIPIR</sequence>
<dbReference type="InterPro" id="IPR011723">
    <property type="entry name" value="Znf/thioredoxin_put"/>
</dbReference>